<dbReference type="Pfam" id="PF13556">
    <property type="entry name" value="HTH_30"/>
    <property type="match status" value="1"/>
</dbReference>
<dbReference type="InterPro" id="IPR051448">
    <property type="entry name" value="CdaR-like_regulators"/>
</dbReference>
<keyword evidence="6" id="KW-1185">Reference proteome</keyword>
<protein>
    <submittedName>
        <fullName evidence="5">Helix-turn-helix domain-containing protein</fullName>
    </submittedName>
</protein>
<dbReference type="EMBL" id="BAAALR010000053">
    <property type="protein sequence ID" value="GAA1700805.1"/>
    <property type="molecule type" value="Genomic_DNA"/>
</dbReference>
<dbReference type="RefSeq" id="WP_211126922.1">
    <property type="nucleotide sequence ID" value="NZ_BAAALR010000053.1"/>
</dbReference>
<accession>A0ABN2I985</accession>
<dbReference type="Pfam" id="PF14361">
    <property type="entry name" value="RsbRD_N"/>
    <property type="match status" value="1"/>
</dbReference>
<dbReference type="Gene3D" id="1.10.10.2840">
    <property type="entry name" value="PucR C-terminal helix-turn-helix domain"/>
    <property type="match status" value="1"/>
</dbReference>
<dbReference type="InterPro" id="IPR025736">
    <property type="entry name" value="PucR_C-HTH_dom"/>
</dbReference>
<evidence type="ECO:0000313" key="6">
    <source>
        <dbReference type="Proteomes" id="UP001499947"/>
    </source>
</evidence>
<evidence type="ECO:0000259" key="3">
    <source>
        <dbReference type="Pfam" id="PF14361"/>
    </source>
</evidence>
<dbReference type="InterPro" id="IPR041522">
    <property type="entry name" value="CdaR_GGDEF"/>
</dbReference>
<gene>
    <name evidence="5" type="ORF">GCM10009680_47020</name>
</gene>
<evidence type="ECO:0000259" key="2">
    <source>
        <dbReference type="Pfam" id="PF13556"/>
    </source>
</evidence>
<dbReference type="InterPro" id="IPR025751">
    <property type="entry name" value="RsbRD_N_dom"/>
</dbReference>
<comment type="caution">
    <text evidence="5">The sequence shown here is derived from an EMBL/GenBank/DDBJ whole genome shotgun (WGS) entry which is preliminary data.</text>
</comment>
<evidence type="ECO:0000313" key="5">
    <source>
        <dbReference type="EMBL" id="GAA1700805.1"/>
    </source>
</evidence>
<dbReference type="PANTHER" id="PTHR33744:SF1">
    <property type="entry name" value="DNA-BINDING TRANSCRIPTIONAL ACTIVATOR ADER"/>
    <property type="match status" value="1"/>
</dbReference>
<sequence>MLTPQPQPQADQRLRGALAGALLDHIDALTTRVVADIHAHSEMYASERPVSGPDLTAVCRDNLIRALEDFGGLPPTGDFEQAARETGRRRAVQQVPLDTVLQAYRRGGRVMWQAMTEVLRGWSEVAQDTALEVAGALWETIDRYSSVMADAYRMAQLELHHRQDTRRGALFEALLDGRGHDPVVAKAAAAALGVPERDRYAMVVAAQDPAAPPHPAPVLAAADVWSFWRPRAERYAGIVRIGPRAPGMLLGILRRHLGATAGVSPPFARLAEAGSALRLAERALRTLTPRSGEVAALDERLPEALLCEQPEITERLVAHYLGGVLSRPVEREVLLETLSVWLGTGGSAGRSAERLFCHRNTVLNRIGRITELTGWSPDSGEARLGWALAPRALPGPAADTDGLSGAGPV</sequence>
<comment type="similarity">
    <text evidence="1">Belongs to the CdaR family.</text>
</comment>
<evidence type="ECO:0000259" key="4">
    <source>
        <dbReference type="Pfam" id="PF17853"/>
    </source>
</evidence>
<name>A0ABN2I985_9ACTN</name>
<evidence type="ECO:0000256" key="1">
    <source>
        <dbReference type="ARBA" id="ARBA00006754"/>
    </source>
</evidence>
<feature type="domain" description="RsbT co-antagonist protein RsbRD N-terminal" evidence="3">
    <location>
        <begin position="27"/>
        <end position="167"/>
    </location>
</feature>
<dbReference type="Proteomes" id="UP001499947">
    <property type="component" value="Unassembled WGS sequence"/>
</dbReference>
<organism evidence="5 6">
    <name type="scientific">Streptomyces yatensis</name>
    <dbReference type="NCBI Taxonomy" id="155177"/>
    <lineage>
        <taxon>Bacteria</taxon>
        <taxon>Bacillati</taxon>
        <taxon>Actinomycetota</taxon>
        <taxon>Actinomycetes</taxon>
        <taxon>Kitasatosporales</taxon>
        <taxon>Streptomycetaceae</taxon>
        <taxon>Streptomyces</taxon>
        <taxon>Streptomyces violaceusniger group</taxon>
    </lineage>
</organism>
<dbReference type="PANTHER" id="PTHR33744">
    <property type="entry name" value="CARBOHYDRATE DIACID REGULATOR"/>
    <property type="match status" value="1"/>
</dbReference>
<dbReference type="Pfam" id="PF17853">
    <property type="entry name" value="GGDEF_2"/>
    <property type="match status" value="1"/>
</dbReference>
<reference evidence="5 6" key="1">
    <citation type="journal article" date="2019" name="Int. J. Syst. Evol. Microbiol.">
        <title>The Global Catalogue of Microorganisms (GCM) 10K type strain sequencing project: providing services to taxonomists for standard genome sequencing and annotation.</title>
        <authorList>
            <consortium name="The Broad Institute Genomics Platform"/>
            <consortium name="The Broad Institute Genome Sequencing Center for Infectious Disease"/>
            <person name="Wu L."/>
            <person name="Ma J."/>
        </authorList>
    </citation>
    <scope>NUCLEOTIDE SEQUENCE [LARGE SCALE GENOMIC DNA]</scope>
    <source>
        <strain evidence="5 6">JCM 13244</strain>
    </source>
</reference>
<proteinExistence type="inferred from homology"/>
<feature type="domain" description="PucR C-terminal helix-turn-helix" evidence="2">
    <location>
        <begin position="334"/>
        <end position="389"/>
    </location>
</feature>
<feature type="domain" description="CdaR GGDEF-like" evidence="4">
    <location>
        <begin position="178"/>
        <end position="286"/>
    </location>
</feature>
<dbReference type="InterPro" id="IPR042070">
    <property type="entry name" value="PucR_C-HTH_sf"/>
</dbReference>